<dbReference type="Pfam" id="PF00440">
    <property type="entry name" value="TetR_N"/>
    <property type="match status" value="1"/>
</dbReference>
<keyword evidence="1" id="KW-0805">Transcription regulation</keyword>
<dbReference type="InterPro" id="IPR050109">
    <property type="entry name" value="HTH-type_TetR-like_transc_reg"/>
</dbReference>
<keyword evidence="2 4" id="KW-0238">DNA-binding</keyword>
<dbReference type="InterPro" id="IPR001647">
    <property type="entry name" value="HTH_TetR"/>
</dbReference>
<dbReference type="AlphaFoldDB" id="A0A076EQT9"/>
<evidence type="ECO:0000313" key="6">
    <source>
        <dbReference type="EMBL" id="AII08296.1"/>
    </source>
</evidence>
<dbReference type="Gene3D" id="1.10.10.60">
    <property type="entry name" value="Homeodomain-like"/>
    <property type="match status" value="1"/>
</dbReference>
<proteinExistence type="predicted"/>
<dbReference type="PANTHER" id="PTHR30055:SF146">
    <property type="entry name" value="HTH-TYPE TRANSCRIPTIONAL DUAL REGULATOR CECR"/>
    <property type="match status" value="1"/>
</dbReference>
<evidence type="ECO:0000256" key="3">
    <source>
        <dbReference type="ARBA" id="ARBA00023163"/>
    </source>
</evidence>
<evidence type="ECO:0000313" key="7">
    <source>
        <dbReference type="Proteomes" id="UP000028488"/>
    </source>
</evidence>
<feature type="domain" description="HTH tetR-type" evidence="5">
    <location>
        <begin position="14"/>
        <end position="74"/>
    </location>
</feature>
<dbReference type="PROSITE" id="PS50977">
    <property type="entry name" value="HTH_TETR_2"/>
    <property type="match status" value="1"/>
</dbReference>
<dbReference type="SUPFAM" id="SSF48498">
    <property type="entry name" value="Tetracyclin repressor-like, C-terminal domain"/>
    <property type="match status" value="1"/>
</dbReference>
<dbReference type="SUPFAM" id="SSF46689">
    <property type="entry name" value="Homeodomain-like"/>
    <property type="match status" value="1"/>
</dbReference>
<evidence type="ECO:0000256" key="4">
    <source>
        <dbReference type="PROSITE-ProRule" id="PRU00335"/>
    </source>
</evidence>
<accession>A0A076EQT9</accession>
<dbReference type="EMBL" id="CP008947">
    <property type="protein sequence ID" value="AII08296.1"/>
    <property type="molecule type" value="Genomic_DNA"/>
</dbReference>
<dbReference type="InterPro" id="IPR009057">
    <property type="entry name" value="Homeodomain-like_sf"/>
</dbReference>
<sequence>MSAQTSNYHRRVAEQKRTAIVGAATALFLESGYDRTSLAKVADLAGVSKATLFKQFPTKAALFEAIVAESWNTDGTTEIHPAPGDLRKGLTSIGHGYVELLTRPGMTDLFRIVIAEVSRFPELGQTQFDLGKMPYFDSVRRYLDAEREAGAAELDDAELAATQFLGMISNYVFWPRLLLVHWSPDDNTVTRVVDEAVAMMVSRYGRDTPPGPRGR</sequence>
<evidence type="ECO:0000256" key="1">
    <source>
        <dbReference type="ARBA" id="ARBA00023015"/>
    </source>
</evidence>
<protein>
    <submittedName>
        <fullName evidence="6">TetR family transcriptional regulator</fullName>
    </submittedName>
</protein>
<dbReference type="Proteomes" id="UP000028488">
    <property type="component" value="Chromosome"/>
</dbReference>
<reference evidence="6 7" key="1">
    <citation type="submission" date="2014-07" db="EMBL/GenBank/DDBJ databases">
        <title>Genome Sequence of Rhodococcus opacus Strain R7, a Biodegrader of Mono- and Polycyclic Aromatic Hydrocarbons.</title>
        <authorList>
            <person name="Di Gennaro P."/>
            <person name="Zampolli J."/>
            <person name="Presti I."/>
            <person name="Cappelletti M."/>
            <person name="D'Ursi P."/>
            <person name="Orro A."/>
            <person name="Mezzelani A."/>
            <person name="Milanesi L."/>
        </authorList>
    </citation>
    <scope>NUCLEOTIDE SEQUENCE [LARGE SCALE GENOMIC DNA]</scope>
    <source>
        <strain evidence="6 7">R7</strain>
    </source>
</reference>
<dbReference type="InterPro" id="IPR039536">
    <property type="entry name" value="TetR_C_Proteobacteria"/>
</dbReference>
<dbReference type="Pfam" id="PF14246">
    <property type="entry name" value="TetR_C_7"/>
    <property type="match status" value="1"/>
</dbReference>
<dbReference type="GO" id="GO:0000976">
    <property type="term" value="F:transcription cis-regulatory region binding"/>
    <property type="evidence" value="ECO:0007669"/>
    <property type="project" value="TreeGrafter"/>
</dbReference>
<dbReference type="PANTHER" id="PTHR30055">
    <property type="entry name" value="HTH-TYPE TRANSCRIPTIONAL REGULATOR RUTR"/>
    <property type="match status" value="1"/>
</dbReference>
<dbReference type="GO" id="GO:0045892">
    <property type="term" value="P:negative regulation of DNA-templated transcription"/>
    <property type="evidence" value="ECO:0007669"/>
    <property type="project" value="UniProtKB-ARBA"/>
</dbReference>
<dbReference type="PRINTS" id="PR00455">
    <property type="entry name" value="HTHTETR"/>
</dbReference>
<dbReference type="Gene3D" id="1.10.357.10">
    <property type="entry name" value="Tetracycline Repressor, domain 2"/>
    <property type="match status" value="1"/>
</dbReference>
<dbReference type="InterPro" id="IPR036271">
    <property type="entry name" value="Tet_transcr_reg_TetR-rel_C_sf"/>
</dbReference>
<evidence type="ECO:0000259" key="5">
    <source>
        <dbReference type="PROSITE" id="PS50977"/>
    </source>
</evidence>
<organism evidence="6 7">
    <name type="scientific">Rhodococcus opacus</name>
    <name type="common">Nocardia opaca</name>
    <dbReference type="NCBI Taxonomy" id="37919"/>
    <lineage>
        <taxon>Bacteria</taxon>
        <taxon>Bacillati</taxon>
        <taxon>Actinomycetota</taxon>
        <taxon>Actinomycetes</taxon>
        <taxon>Mycobacteriales</taxon>
        <taxon>Nocardiaceae</taxon>
        <taxon>Rhodococcus</taxon>
    </lineage>
</organism>
<dbReference type="RefSeq" id="WP_128642326.1">
    <property type="nucleotide sequence ID" value="NZ_CP008947.1"/>
</dbReference>
<evidence type="ECO:0000256" key="2">
    <source>
        <dbReference type="ARBA" id="ARBA00023125"/>
    </source>
</evidence>
<keyword evidence="3" id="KW-0804">Transcription</keyword>
<name>A0A076EQT9_RHOOP</name>
<feature type="DNA-binding region" description="H-T-H motif" evidence="4">
    <location>
        <begin position="37"/>
        <end position="56"/>
    </location>
</feature>
<dbReference type="eggNOG" id="COG1309">
    <property type="taxonomic scope" value="Bacteria"/>
</dbReference>
<dbReference type="FunFam" id="1.10.10.60:FF:000141">
    <property type="entry name" value="TetR family transcriptional regulator"/>
    <property type="match status" value="1"/>
</dbReference>
<dbReference type="GO" id="GO:0003700">
    <property type="term" value="F:DNA-binding transcription factor activity"/>
    <property type="evidence" value="ECO:0007669"/>
    <property type="project" value="TreeGrafter"/>
</dbReference>
<gene>
    <name evidence="6" type="ORF">EP51_28210</name>
</gene>